<accession>A0AAX3W7F3</accession>
<protein>
    <recommendedName>
        <fullName evidence="5">Lipoprotein</fullName>
    </recommendedName>
</protein>
<evidence type="ECO:0000313" key="3">
    <source>
        <dbReference type="EMBL" id="WHI60734.1"/>
    </source>
</evidence>
<evidence type="ECO:0008006" key="5">
    <source>
        <dbReference type="Google" id="ProtNLM"/>
    </source>
</evidence>
<sequence>MKKNKLIFLCIALTLILAACGSKDEPKQETKDKDDSQGVLLDDKGNPKETIEVDKDTEKAVKDAIEKNRKSLNEGNVDKYIDTIDHDSKQLDVKEEKSVLQDTLKDYKFDKKISNIKFLEKDKDKVVVFYNVDTTAHPKSGGDDEKKSFNEVVTLVKKDNTYKYSKMAQAAI</sequence>
<evidence type="ECO:0000256" key="2">
    <source>
        <dbReference type="SAM" id="SignalP"/>
    </source>
</evidence>
<dbReference type="Proteomes" id="UP001223261">
    <property type="component" value="Chromosome"/>
</dbReference>
<evidence type="ECO:0000313" key="4">
    <source>
        <dbReference type="Proteomes" id="UP001223261"/>
    </source>
</evidence>
<proteinExistence type="predicted"/>
<feature type="region of interest" description="Disordered" evidence="1">
    <location>
        <begin position="22"/>
        <end position="55"/>
    </location>
</feature>
<evidence type="ECO:0000256" key="1">
    <source>
        <dbReference type="SAM" id="MobiDB-lite"/>
    </source>
</evidence>
<dbReference type="RefSeq" id="WP_016998595.1">
    <property type="nucleotide sequence ID" value="NZ_CP059679.1"/>
</dbReference>
<gene>
    <name evidence="3" type="ORF">PYH69_03645</name>
</gene>
<reference evidence="3" key="1">
    <citation type="journal article" date="2023" name="Antibiotics">
        <title>Prevalence and Molecular Characterization of Methicillin-Resistant Staphylococci (MRS) and Mammaliicocci (MRM) in Dromedary Camels from Algeria: First Detection of SCCmec-mecC Hybrid in Methicillin-Resistant Mammaliicoccus lentus.</title>
        <authorList>
            <person name="Belhout C."/>
            <person name="Boyen F."/>
            <person name="Vereecke N."/>
            <person name="Theuns S."/>
            <person name="Taibi N."/>
            <person name="Stegger M."/>
            <person name="de la Fe-Rodriguez P.Y."/>
            <person name="Bouayad L."/>
            <person name="Elgroud R."/>
            <person name="Butaye P."/>
        </authorList>
    </citation>
    <scope>NUCLEOTIDE SEQUENCE</scope>
    <source>
        <strain evidence="3">7048</strain>
    </source>
</reference>
<name>A0AAX3W7F3_MAMLE</name>
<dbReference type="PROSITE" id="PS51257">
    <property type="entry name" value="PROKAR_LIPOPROTEIN"/>
    <property type="match status" value="1"/>
</dbReference>
<feature type="chain" id="PRO_5043433036" description="Lipoprotein" evidence="2">
    <location>
        <begin position="25"/>
        <end position="172"/>
    </location>
</feature>
<keyword evidence="2" id="KW-0732">Signal</keyword>
<dbReference type="GeneID" id="99677447"/>
<dbReference type="AlphaFoldDB" id="A0AAX3W7F3"/>
<feature type="signal peptide" evidence="2">
    <location>
        <begin position="1"/>
        <end position="24"/>
    </location>
</feature>
<organism evidence="3 4">
    <name type="scientific">Mammaliicoccus lentus</name>
    <name type="common">Staphylococcus lentus</name>
    <dbReference type="NCBI Taxonomy" id="42858"/>
    <lineage>
        <taxon>Bacteria</taxon>
        <taxon>Bacillati</taxon>
        <taxon>Bacillota</taxon>
        <taxon>Bacilli</taxon>
        <taxon>Bacillales</taxon>
        <taxon>Staphylococcaceae</taxon>
        <taxon>Mammaliicoccus</taxon>
    </lineage>
</organism>
<dbReference type="EMBL" id="CP118848">
    <property type="protein sequence ID" value="WHI60734.1"/>
    <property type="molecule type" value="Genomic_DNA"/>
</dbReference>